<evidence type="ECO:0000313" key="4">
    <source>
        <dbReference type="Proteomes" id="UP000026249"/>
    </source>
</evidence>
<comment type="caution">
    <text evidence="3">The sequence shown here is derived from an EMBL/GenBank/DDBJ whole genome shotgun (WGS) entry which is preliminary data.</text>
</comment>
<keyword evidence="4" id="KW-1185">Reference proteome</keyword>
<sequence>MIKGLLGALLLLPGLAFGACKNTAFEDTPITHCVFDPAVDQITMHRKDASGANLGGFVPLRRDLASDGRELIFAMNGGMFHDDRAPVGLFIEDGVQKMRIVTRDGPGNFGLLPNGVFCVLVGTARVIESRAFAKAPPACAYATQSGPMLVIDGALHPRFLPQSDSLFIRNGVGVDAQGRVHFAISNRGVNFHRFGRLFRDVLKTPNALFLDGKVSRLFAPEIRRSDFGLPLGPMIAVTRPQAR</sequence>
<accession>A0A037ZRP5</accession>
<feature type="domain" description="Phosphodiester glycosidase" evidence="2">
    <location>
        <begin position="71"/>
        <end position="215"/>
    </location>
</feature>
<evidence type="ECO:0000313" key="3">
    <source>
        <dbReference type="EMBL" id="KAJ57527.1"/>
    </source>
</evidence>
<organism evidence="3 4">
    <name type="scientific">Actibacterium mucosum KCTC 23349</name>
    <dbReference type="NCBI Taxonomy" id="1454373"/>
    <lineage>
        <taxon>Bacteria</taxon>
        <taxon>Pseudomonadati</taxon>
        <taxon>Pseudomonadota</taxon>
        <taxon>Alphaproteobacteria</taxon>
        <taxon>Rhodobacterales</taxon>
        <taxon>Roseobacteraceae</taxon>
        <taxon>Actibacterium</taxon>
    </lineage>
</organism>
<evidence type="ECO:0000259" key="2">
    <source>
        <dbReference type="Pfam" id="PF09992"/>
    </source>
</evidence>
<dbReference type="EMBL" id="JFKE01000001">
    <property type="protein sequence ID" value="KAJ57527.1"/>
    <property type="molecule type" value="Genomic_DNA"/>
</dbReference>
<proteinExistence type="predicted"/>
<dbReference type="InterPro" id="IPR018711">
    <property type="entry name" value="NAGPA"/>
</dbReference>
<dbReference type="STRING" id="1454373.ACMU_03195"/>
<reference evidence="3 4" key="1">
    <citation type="submission" date="2014-03" db="EMBL/GenBank/DDBJ databases">
        <title>Draft Genome Sequence of Actibacterium mucosum KCTC 23349, a Marine Alphaproteobacterium with Complex Ionic Requirements Isolated from Mediterranean Seawater at Malvarrosa Beach, Valencia, Spain.</title>
        <authorList>
            <person name="Arahal D.R."/>
            <person name="Shao Z."/>
            <person name="Lai Q."/>
            <person name="Pujalte M.J."/>
        </authorList>
    </citation>
    <scope>NUCLEOTIDE SEQUENCE [LARGE SCALE GENOMIC DNA]</scope>
    <source>
        <strain evidence="3 4">KCTC 23349</strain>
    </source>
</reference>
<dbReference type="AlphaFoldDB" id="A0A037ZRP5"/>
<feature type="signal peptide" evidence="1">
    <location>
        <begin position="1"/>
        <end position="18"/>
    </location>
</feature>
<name>A0A037ZRP5_9RHOB</name>
<protein>
    <recommendedName>
        <fullName evidence="2">Phosphodiester glycosidase domain-containing protein</fullName>
    </recommendedName>
</protein>
<dbReference type="PROSITE" id="PS51257">
    <property type="entry name" value="PROKAR_LIPOPROTEIN"/>
    <property type="match status" value="1"/>
</dbReference>
<dbReference type="Pfam" id="PF09992">
    <property type="entry name" value="NAGPA"/>
    <property type="match status" value="1"/>
</dbReference>
<evidence type="ECO:0000256" key="1">
    <source>
        <dbReference type="SAM" id="SignalP"/>
    </source>
</evidence>
<dbReference type="OrthoDB" id="5515706at2"/>
<gene>
    <name evidence="3" type="ORF">ACMU_03195</name>
</gene>
<feature type="chain" id="PRO_5001564566" description="Phosphodiester glycosidase domain-containing protein" evidence="1">
    <location>
        <begin position="19"/>
        <end position="243"/>
    </location>
</feature>
<keyword evidence="1" id="KW-0732">Signal</keyword>
<dbReference type="Proteomes" id="UP000026249">
    <property type="component" value="Unassembled WGS sequence"/>
</dbReference>